<reference evidence="1 2" key="1">
    <citation type="submission" date="2019-07" db="EMBL/GenBank/DDBJ databases">
        <title>Whole genome shotgun sequence of Empedobacter brevis NBRC 14943.</title>
        <authorList>
            <person name="Hosoyama A."/>
            <person name="Uohara A."/>
            <person name="Ohji S."/>
            <person name="Ichikawa N."/>
        </authorList>
    </citation>
    <scope>NUCLEOTIDE SEQUENCE [LARGE SCALE GENOMIC DNA]</scope>
    <source>
        <strain evidence="1 2">NBRC 14943</strain>
    </source>
</reference>
<dbReference type="EMBL" id="BJXC01000017">
    <property type="protein sequence ID" value="GEM52590.1"/>
    <property type="molecule type" value="Genomic_DNA"/>
</dbReference>
<dbReference type="RefSeq" id="WP_019976814.1">
    <property type="nucleotide sequence ID" value="NZ_BJXC01000017.1"/>
</dbReference>
<dbReference type="Proteomes" id="UP000321245">
    <property type="component" value="Unassembled WGS sequence"/>
</dbReference>
<proteinExistence type="predicted"/>
<dbReference type="SUPFAM" id="SSF47598">
    <property type="entry name" value="Ribbon-helix-helix"/>
    <property type="match status" value="1"/>
</dbReference>
<dbReference type="InterPro" id="IPR010985">
    <property type="entry name" value="Ribbon_hlx_hlx"/>
</dbReference>
<dbReference type="GO" id="GO:0006355">
    <property type="term" value="P:regulation of DNA-templated transcription"/>
    <property type="evidence" value="ECO:0007669"/>
    <property type="project" value="InterPro"/>
</dbReference>
<dbReference type="Gene3D" id="1.10.1220.10">
    <property type="entry name" value="Met repressor-like"/>
    <property type="match status" value="1"/>
</dbReference>
<evidence type="ECO:0008006" key="3">
    <source>
        <dbReference type="Google" id="ProtNLM"/>
    </source>
</evidence>
<organism evidence="1 2">
    <name type="scientific">Empedobacter brevis NBRC 14943 = ATCC 43319</name>
    <dbReference type="NCBI Taxonomy" id="1218108"/>
    <lineage>
        <taxon>Bacteria</taxon>
        <taxon>Pseudomonadati</taxon>
        <taxon>Bacteroidota</taxon>
        <taxon>Flavobacteriia</taxon>
        <taxon>Flavobacteriales</taxon>
        <taxon>Weeksellaceae</taxon>
        <taxon>Empedobacter</taxon>
    </lineage>
</organism>
<dbReference type="InterPro" id="IPR013321">
    <property type="entry name" value="Arc_rbn_hlx_hlx"/>
</dbReference>
<name>A0A511NIE7_9FLAO</name>
<dbReference type="STRING" id="1218108.GCA_000382425_03345"/>
<dbReference type="GeneID" id="84651376"/>
<accession>A0A511NIE7</accession>
<evidence type="ECO:0000313" key="1">
    <source>
        <dbReference type="EMBL" id="GEM52590.1"/>
    </source>
</evidence>
<protein>
    <recommendedName>
        <fullName evidence="3">Antitoxin</fullName>
    </recommendedName>
</protein>
<comment type="caution">
    <text evidence="1">The sequence shown here is derived from an EMBL/GenBank/DDBJ whole genome shotgun (WGS) entry which is preliminary data.</text>
</comment>
<dbReference type="AlphaFoldDB" id="A0A511NIE7"/>
<keyword evidence="2" id="KW-1185">Reference proteome</keyword>
<evidence type="ECO:0000313" key="2">
    <source>
        <dbReference type="Proteomes" id="UP000321245"/>
    </source>
</evidence>
<gene>
    <name evidence="1" type="ORF">EB1_23800</name>
</gene>
<sequence>MENNEINSIHDLDKFFKEAESEQEERNFSLKVNKKSHQMLKILSLKTGLPMRDLVSLLIENYYNEKIRNQ</sequence>